<dbReference type="GO" id="GO:0016747">
    <property type="term" value="F:acyltransferase activity, transferring groups other than amino-acyl groups"/>
    <property type="evidence" value="ECO:0007669"/>
    <property type="project" value="InterPro"/>
</dbReference>
<feature type="domain" description="HTH marR-type" evidence="3">
    <location>
        <begin position="2"/>
        <end position="139"/>
    </location>
</feature>
<reference evidence="5 6" key="1">
    <citation type="submission" date="2019-03" db="EMBL/GenBank/DDBJ databases">
        <title>Sequencing the genomes of 1000 actinobacteria strains.</title>
        <authorList>
            <person name="Klenk H.-P."/>
        </authorList>
    </citation>
    <scope>NUCLEOTIDE SEQUENCE [LARGE SCALE GENOMIC DNA]</scope>
    <source>
        <strain evidence="5 6">DSM 18936</strain>
    </source>
</reference>
<dbReference type="InterPro" id="IPR036388">
    <property type="entry name" value="WH-like_DNA-bd_sf"/>
</dbReference>
<dbReference type="RefSeq" id="WP_208293904.1">
    <property type="nucleotide sequence ID" value="NZ_SOAU01000001.1"/>
</dbReference>
<organism evidence="5 6">
    <name type="scientific">Ilumatobacter fluminis</name>
    <dbReference type="NCBI Taxonomy" id="467091"/>
    <lineage>
        <taxon>Bacteria</taxon>
        <taxon>Bacillati</taxon>
        <taxon>Actinomycetota</taxon>
        <taxon>Acidimicrobiia</taxon>
        <taxon>Acidimicrobiales</taxon>
        <taxon>Ilumatobacteraceae</taxon>
        <taxon>Ilumatobacter</taxon>
    </lineage>
</organism>
<dbReference type="InterPro" id="IPR036390">
    <property type="entry name" value="WH_DNA-bd_sf"/>
</dbReference>
<dbReference type="PROSITE" id="PS51186">
    <property type="entry name" value="GNAT"/>
    <property type="match status" value="1"/>
</dbReference>
<dbReference type="Gene3D" id="1.10.10.10">
    <property type="entry name" value="Winged helix-like DNA-binding domain superfamily/Winged helix DNA-binding domain"/>
    <property type="match status" value="1"/>
</dbReference>
<evidence type="ECO:0000313" key="6">
    <source>
        <dbReference type="Proteomes" id="UP000294558"/>
    </source>
</evidence>
<gene>
    <name evidence="5" type="ORF">BDK89_0055</name>
</gene>
<protein>
    <submittedName>
        <fullName evidence="5">MarR family transcriptional regulator with acetyltransferase activity</fullName>
    </submittedName>
</protein>
<keyword evidence="1 5" id="KW-0808">Transferase</keyword>
<dbReference type="PROSITE" id="PS50995">
    <property type="entry name" value="HTH_MARR_2"/>
    <property type="match status" value="1"/>
</dbReference>
<evidence type="ECO:0000259" key="4">
    <source>
        <dbReference type="PROSITE" id="PS51186"/>
    </source>
</evidence>
<dbReference type="EMBL" id="SOAU01000001">
    <property type="protein sequence ID" value="TDT14500.1"/>
    <property type="molecule type" value="Genomic_DNA"/>
</dbReference>
<accession>A0A4R7HUI8</accession>
<dbReference type="SUPFAM" id="SSF55729">
    <property type="entry name" value="Acyl-CoA N-acyltransferases (Nat)"/>
    <property type="match status" value="1"/>
</dbReference>
<keyword evidence="6" id="KW-1185">Reference proteome</keyword>
<comment type="caution">
    <text evidence="5">The sequence shown here is derived from an EMBL/GenBank/DDBJ whole genome shotgun (WGS) entry which is preliminary data.</text>
</comment>
<dbReference type="InterPro" id="IPR000835">
    <property type="entry name" value="HTH_MarR-typ"/>
</dbReference>
<dbReference type="Proteomes" id="UP000294558">
    <property type="component" value="Unassembled WGS sequence"/>
</dbReference>
<dbReference type="InterPro" id="IPR000182">
    <property type="entry name" value="GNAT_dom"/>
</dbReference>
<dbReference type="SUPFAM" id="SSF46785">
    <property type="entry name" value="Winged helix' DNA-binding domain"/>
    <property type="match status" value="1"/>
</dbReference>
<dbReference type="AlphaFoldDB" id="A0A4R7HUI8"/>
<dbReference type="Gene3D" id="3.40.630.30">
    <property type="match status" value="1"/>
</dbReference>
<dbReference type="PANTHER" id="PTHR43877:SF2">
    <property type="entry name" value="AMINOALKYLPHOSPHONATE N-ACETYLTRANSFERASE-RELATED"/>
    <property type="match status" value="1"/>
</dbReference>
<evidence type="ECO:0000259" key="3">
    <source>
        <dbReference type="PROSITE" id="PS50995"/>
    </source>
</evidence>
<dbReference type="InterPro" id="IPR016181">
    <property type="entry name" value="Acyl_CoA_acyltransferase"/>
</dbReference>
<feature type="domain" description="N-acetyltransferase" evidence="4">
    <location>
        <begin position="146"/>
        <end position="294"/>
    </location>
</feature>
<dbReference type="SMART" id="SM00347">
    <property type="entry name" value="HTH_MARR"/>
    <property type="match status" value="1"/>
</dbReference>
<evidence type="ECO:0000313" key="5">
    <source>
        <dbReference type="EMBL" id="TDT14500.1"/>
    </source>
</evidence>
<dbReference type="CDD" id="cd04301">
    <property type="entry name" value="NAT_SF"/>
    <property type="match status" value="1"/>
</dbReference>
<evidence type="ECO:0000256" key="2">
    <source>
        <dbReference type="ARBA" id="ARBA00023315"/>
    </source>
</evidence>
<dbReference type="InterPro" id="IPR050832">
    <property type="entry name" value="Bact_Acetyltransf"/>
</dbReference>
<dbReference type="GO" id="GO:0003700">
    <property type="term" value="F:DNA-binding transcription factor activity"/>
    <property type="evidence" value="ECO:0007669"/>
    <property type="project" value="InterPro"/>
</dbReference>
<sequence length="294" mass="32261">MIDDVTEQLRRFNRSFTQRIGVLDDSFLGAGRPLGQARLLFEIGMGHASLLHLRHRLGLDSGYLSRLLRELEHDGLVDVVADPDDGRRRVATLTDAGRRAWADLDRRSDDLAARLIDPLTDRQRDELASALATADRLLRAAAIGFDVVDPASEEAVAAMSAYFGELDDRFTDGFDPGDTLVTDAPSMRAPTGSFVVARSDDDVVACGGVVRHDASTGEIKRMWVHADWRGAGVGRRTLAALEAEVARLGYDTIVLDTNAVLTEAIAMYGRAGYTPTDRYNDNPYAQRWFTKPVG</sequence>
<dbReference type="Pfam" id="PF12802">
    <property type="entry name" value="MarR_2"/>
    <property type="match status" value="1"/>
</dbReference>
<keyword evidence="2" id="KW-0012">Acyltransferase</keyword>
<evidence type="ECO:0000256" key="1">
    <source>
        <dbReference type="ARBA" id="ARBA00022679"/>
    </source>
</evidence>
<proteinExistence type="predicted"/>
<dbReference type="Pfam" id="PF00583">
    <property type="entry name" value="Acetyltransf_1"/>
    <property type="match status" value="1"/>
</dbReference>
<dbReference type="PANTHER" id="PTHR43877">
    <property type="entry name" value="AMINOALKYLPHOSPHONATE N-ACETYLTRANSFERASE-RELATED-RELATED"/>
    <property type="match status" value="1"/>
</dbReference>
<name>A0A4R7HUI8_9ACTN</name>